<protein>
    <submittedName>
        <fullName evidence="2">F-box protein</fullName>
    </submittedName>
</protein>
<feature type="domain" description="F-box/LRR-repeat protein 15/At3g58940/PEG3-like LRR" evidence="1">
    <location>
        <begin position="32"/>
        <end position="153"/>
    </location>
</feature>
<accession>A0A833REL8</accession>
<dbReference type="AlphaFoldDB" id="A0A833REL8"/>
<dbReference type="OrthoDB" id="683255at2759"/>
<dbReference type="SUPFAM" id="SSF52047">
    <property type="entry name" value="RNI-like"/>
    <property type="match status" value="1"/>
</dbReference>
<dbReference type="EMBL" id="SWLB01000003">
    <property type="protein sequence ID" value="KAF3339782.1"/>
    <property type="molecule type" value="Genomic_DNA"/>
</dbReference>
<reference evidence="2" key="1">
    <citation type="submission" date="2020-01" db="EMBL/GenBank/DDBJ databases">
        <title>Genome sequence of Kobresia littledalei, the first chromosome-level genome in the family Cyperaceae.</title>
        <authorList>
            <person name="Qu G."/>
        </authorList>
    </citation>
    <scope>NUCLEOTIDE SEQUENCE</scope>
    <source>
        <strain evidence="2">C.B.Clarke</strain>
        <tissue evidence="2">Leaf</tissue>
    </source>
</reference>
<dbReference type="InterPro" id="IPR032675">
    <property type="entry name" value="LRR_dom_sf"/>
</dbReference>
<evidence type="ECO:0000259" key="1">
    <source>
        <dbReference type="Pfam" id="PF24758"/>
    </source>
</evidence>
<dbReference type="PANTHER" id="PTHR34223:SF51">
    <property type="entry name" value="OS06G0556300 PROTEIN"/>
    <property type="match status" value="1"/>
</dbReference>
<keyword evidence="3" id="KW-1185">Reference proteome</keyword>
<evidence type="ECO:0000313" key="2">
    <source>
        <dbReference type="EMBL" id="KAF3339782.1"/>
    </source>
</evidence>
<evidence type="ECO:0000313" key="3">
    <source>
        <dbReference type="Proteomes" id="UP000623129"/>
    </source>
</evidence>
<dbReference type="InterPro" id="IPR055411">
    <property type="entry name" value="LRR_FXL15/At3g58940/PEG3-like"/>
</dbReference>
<proteinExistence type="predicted"/>
<name>A0A833REL8_9POAL</name>
<dbReference type="InterPro" id="IPR053197">
    <property type="entry name" value="F-box_SCFL_complex_component"/>
</dbReference>
<dbReference type="Proteomes" id="UP000623129">
    <property type="component" value="Unassembled WGS sequence"/>
</dbReference>
<comment type="caution">
    <text evidence="2">The sequence shown here is derived from an EMBL/GenBank/DDBJ whole genome shotgun (WGS) entry which is preliminary data.</text>
</comment>
<dbReference type="Pfam" id="PF24758">
    <property type="entry name" value="LRR_At5g56370"/>
    <property type="match status" value="1"/>
</dbReference>
<dbReference type="Gene3D" id="3.80.10.10">
    <property type="entry name" value="Ribonuclease Inhibitor"/>
    <property type="match status" value="1"/>
</dbReference>
<sequence length="209" mass="23569">MVVYNNAILDYDSEISCVSIGQLEPRKAVVVVVVRDREDLLDLPDFMFTCTRLEKLKLFMATAVALPINIRPELVHLPALKFVDLTGVALVDDDRFTQNLCSSPVLETMVLRLCDLDITEISSKVLKELTIYRCCQRRRTRISCPTLASLDIESYQEMELKNMTSLKYAKICLHLDENHGDLNLLSSLSNVSHLSLGLLSSVQGIFLFS</sequence>
<dbReference type="PANTHER" id="PTHR34223">
    <property type="entry name" value="OS11G0201299 PROTEIN"/>
    <property type="match status" value="1"/>
</dbReference>
<organism evidence="2 3">
    <name type="scientific">Carex littledalei</name>
    <dbReference type="NCBI Taxonomy" id="544730"/>
    <lineage>
        <taxon>Eukaryota</taxon>
        <taxon>Viridiplantae</taxon>
        <taxon>Streptophyta</taxon>
        <taxon>Embryophyta</taxon>
        <taxon>Tracheophyta</taxon>
        <taxon>Spermatophyta</taxon>
        <taxon>Magnoliopsida</taxon>
        <taxon>Liliopsida</taxon>
        <taxon>Poales</taxon>
        <taxon>Cyperaceae</taxon>
        <taxon>Cyperoideae</taxon>
        <taxon>Cariceae</taxon>
        <taxon>Carex</taxon>
        <taxon>Carex subgen. Euthyceras</taxon>
    </lineage>
</organism>
<gene>
    <name evidence="2" type="ORF">FCM35_KLT15553</name>
</gene>